<gene>
    <name evidence="5" type="primary">ugpB</name>
    <name evidence="5" type="ORF">Amac_003360</name>
</gene>
<feature type="signal peptide" evidence="4">
    <location>
        <begin position="1"/>
        <end position="18"/>
    </location>
</feature>
<dbReference type="GO" id="GO:0055052">
    <property type="term" value="C:ATP-binding cassette (ABC) transporter complex, substrate-binding subunit-containing"/>
    <property type="evidence" value="ECO:0007669"/>
    <property type="project" value="TreeGrafter"/>
</dbReference>
<proteinExistence type="inferred from homology"/>
<comment type="caution">
    <text evidence="5">The sequence shown here is derived from an EMBL/GenBank/DDBJ whole genome shotgun (WGS) entry which is preliminary data.</text>
</comment>
<sequence>MRSSLKIGTALVAGLLLAAGCGSPATSSDPDAVVELSLWTGFTGPDRPAYENLVKQFNASHPKIKVTMDVQPWDAIAQKLPGAWATGQGPDLATPNFDPGVLFNYVKTNSLLPLDEAVGAGDGKLNADTFPAAVNTAFTIDGKLYAAPANMATLVLYYNKAMFAEAGLQEPKTADEFAAAAKQLTKTEGDKVTQYGISLADHATIQMWPILQWMNGGDIVDAKGCATIAQPASVQALTTWADLVVKDKVSPIGQTGADADTLFSAKKAAMEINGPWAAAGFKEAGIDLGIAAVPVGAGGPVTLASTVPLAVGKSTKHKAQALEFLSWWTGKTAQAAFSDASGFPPVRTDVTSSNPVVAPFAAGLPHARLYLPGLPTSPKIDADVYVPLIGKITRGEPVEAAAQAAADAINQITGCTA</sequence>
<evidence type="ECO:0000256" key="1">
    <source>
        <dbReference type="ARBA" id="ARBA00008520"/>
    </source>
</evidence>
<keyword evidence="6" id="KW-1185">Reference proteome</keyword>
<dbReference type="InterPro" id="IPR006061">
    <property type="entry name" value="SBP_1_CS"/>
</dbReference>
<dbReference type="GO" id="GO:0055085">
    <property type="term" value="P:transmembrane transport"/>
    <property type="evidence" value="ECO:0007669"/>
    <property type="project" value="InterPro"/>
</dbReference>
<keyword evidence="2" id="KW-0813">Transport</keyword>
<keyword evidence="3 4" id="KW-0732">Signal</keyword>
<evidence type="ECO:0000256" key="4">
    <source>
        <dbReference type="SAM" id="SignalP"/>
    </source>
</evidence>
<evidence type="ECO:0000256" key="2">
    <source>
        <dbReference type="ARBA" id="ARBA00022448"/>
    </source>
</evidence>
<evidence type="ECO:0000313" key="5">
    <source>
        <dbReference type="EMBL" id="GES06741.1"/>
    </source>
</evidence>
<evidence type="ECO:0000256" key="3">
    <source>
        <dbReference type="ARBA" id="ARBA00022729"/>
    </source>
</evidence>
<dbReference type="RefSeq" id="WP_155352483.1">
    <property type="nucleotide sequence ID" value="NZ_BAAAHL010000029.1"/>
</dbReference>
<accession>A0A5M3WHY7</accession>
<dbReference type="PANTHER" id="PTHR30061">
    <property type="entry name" value="MALTOSE-BINDING PERIPLASMIC PROTEIN"/>
    <property type="match status" value="1"/>
</dbReference>
<dbReference type="PROSITE" id="PS01037">
    <property type="entry name" value="SBP_BACTERIAL_1"/>
    <property type="match status" value="1"/>
</dbReference>
<dbReference type="Pfam" id="PF01547">
    <property type="entry name" value="SBP_bac_1"/>
    <property type="match status" value="1"/>
</dbReference>
<name>A0A5M3WHY7_9ACTN</name>
<dbReference type="SUPFAM" id="SSF53850">
    <property type="entry name" value="Periplasmic binding protein-like II"/>
    <property type="match status" value="1"/>
</dbReference>
<dbReference type="OrthoDB" id="9780991at2"/>
<dbReference type="AlphaFoldDB" id="A0A5M3WHY7"/>
<reference evidence="5 6" key="1">
    <citation type="submission" date="2019-10" db="EMBL/GenBank/DDBJ databases">
        <title>Whole genome shotgun sequence of Acrocarpospora macrocephala NBRC 16266.</title>
        <authorList>
            <person name="Ichikawa N."/>
            <person name="Kimura A."/>
            <person name="Kitahashi Y."/>
            <person name="Komaki H."/>
            <person name="Oguchi A."/>
        </authorList>
    </citation>
    <scope>NUCLEOTIDE SEQUENCE [LARGE SCALE GENOMIC DNA]</scope>
    <source>
        <strain evidence="5 6">NBRC 16266</strain>
    </source>
</reference>
<dbReference type="InterPro" id="IPR006059">
    <property type="entry name" value="SBP"/>
</dbReference>
<dbReference type="EMBL" id="BLAE01000004">
    <property type="protein sequence ID" value="GES06741.1"/>
    <property type="molecule type" value="Genomic_DNA"/>
</dbReference>
<dbReference type="GO" id="GO:0042956">
    <property type="term" value="P:maltodextrin transmembrane transport"/>
    <property type="evidence" value="ECO:0007669"/>
    <property type="project" value="TreeGrafter"/>
</dbReference>
<dbReference type="GO" id="GO:0015768">
    <property type="term" value="P:maltose transport"/>
    <property type="evidence" value="ECO:0007669"/>
    <property type="project" value="TreeGrafter"/>
</dbReference>
<dbReference type="PANTHER" id="PTHR30061:SF50">
    <property type="entry name" value="MALTOSE_MALTODEXTRIN-BINDING PERIPLASMIC PROTEIN"/>
    <property type="match status" value="1"/>
</dbReference>
<dbReference type="Proteomes" id="UP000331127">
    <property type="component" value="Unassembled WGS sequence"/>
</dbReference>
<comment type="similarity">
    <text evidence="1">Belongs to the bacterial solute-binding protein 1 family.</text>
</comment>
<dbReference type="GO" id="GO:1901982">
    <property type="term" value="F:maltose binding"/>
    <property type="evidence" value="ECO:0007669"/>
    <property type="project" value="TreeGrafter"/>
</dbReference>
<dbReference type="Gene3D" id="3.40.190.10">
    <property type="entry name" value="Periplasmic binding protein-like II"/>
    <property type="match status" value="1"/>
</dbReference>
<dbReference type="PROSITE" id="PS51257">
    <property type="entry name" value="PROKAR_LIPOPROTEIN"/>
    <property type="match status" value="1"/>
</dbReference>
<evidence type="ECO:0000313" key="6">
    <source>
        <dbReference type="Proteomes" id="UP000331127"/>
    </source>
</evidence>
<protein>
    <submittedName>
        <fullName evidence="5">ABC transporter substrate-binding protein</fullName>
    </submittedName>
</protein>
<dbReference type="CDD" id="cd14748">
    <property type="entry name" value="PBP2_UgpB"/>
    <property type="match status" value="1"/>
</dbReference>
<feature type="chain" id="PRO_5039599775" evidence="4">
    <location>
        <begin position="19"/>
        <end position="417"/>
    </location>
</feature>
<organism evidence="5 6">
    <name type="scientific">Acrocarpospora macrocephala</name>
    <dbReference type="NCBI Taxonomy" id="150177"/>
    <lineage>
        <taxon>Bacteria</taxon>
        <taxon>Bacillati</taxon>
        <taxon>Actinomycetota</taxon>
        <taxon>Actinomycetes</taxon>
        <taxon>Streptosporangiales</taxon>
        <taxon>Streptosporangiaceae</taxon>
        <taxon>Acrocarpospora</taxon>
    </lineage>
</organism>